<dbReference type="InterPro" id="IPR004604">
    <property type="entry name" value="DNA_recomb/repair_RecN"/>
</dbReference>
<proteinExistence type="inferred from homology"/>
<evidence type="ECO:0000256" key="2">
    <source>
        <dbReference type="ARBA" id="ARBA00009441"/>
    </source>
</evidence>
<keyword evidence="4" id="KW-0547">Nucleotide-binding</keyword>
<evidence type="ECO:0000256" key="4">
    <source>
        <dbReference type="ARBA" id="ARBA00022741"/>
    </source>
</evidence>
<dbReference type="CDD" id="cd03241">
    <property type="entry name" value="ABC_RecN"/>
    <property type="match status" value="2"/>
</dbReference>
<dbReference type="Proteomes" id="UP001466331">
    <property type="component" value="Unassembled WGS sequence"/>
</dbReference>
<dbReference type="RefSeq" id="WP_420070142.1">
    <property type="nucleotide sequence ID" value="NZ_JBCHKQ010000004.1"/>
</dbReference>
<reference evidence="11 12" key="1">
    <citation type="submission" date="2024-03" db="EMBL/GenBank/DDBJ databases">
        <title>Ignisphaera cupida sp. nov., a hyperthermophilic hydrolytic archaeon from a hot spring of Kamchatka, and proposal of Ignisphaeraceae fam. nov.</title>
        <authorList>
            <person name="Podosokorskaya O.A."/>
            <person name="Elcheninov A.G."/>
            <person name="Maltseva A.I."/>
            <person name="Zayulina K.S."/>
            <person name="Novikov A."/>
            <person name="Merkel A.Y."/>
        </authorList>
    </citation>
    <scope>NUCLEOTIDE SEQUENCE [LARGE SCALE GENOMIC DNA]</scope>
    <source>
        <strain evidence="11 12">38H-sp</strain>
    </source>
</reference>
<evidence type="ECO:0000256" key="5">
    <source>
        <dbReference type="ARBA" id="ARBA00022763"/>
    </source>
</evidence>
<evidence type="ECO:0000313" key="11">
    <source>
        <dbReference type="EMBL" id="MEM5948691.1"/>
    </source>
</evidence>
<dbReference type="Gene3D" id="3.40.50.300">
    <property type="entry name" value="P-loop containing nucleotide triphosphate hydrolases"/>
    <property type="match status" value="2"/>
</dbReference>
<evidence type="ECO:0000259" key="10">
    <source>
        <dbReference type="SMART" id="SM00382"/>
    </source>
</evidence>
<accession>A0ABU9UE19</accession>
<dbReference type="PANTHER" id="PTHR11059">
    <property type="entry name" value="DNA REPAIR PROTEIN RECN"/>
    <property type="match status" value="1"/>
</dbReference>
<evidence type="ECO:0000256" key="9">
    <source>
        <dbReference type="PIRNR" id="PIRNR003128"/>
    </source>
</evidence>
<comment type="similarity">
    <text evidence="2 9">Belongs to the RecN family.</text>
</comment>
<protein>
    <recommendedName>
        <fullName evidence="3 9">DNA repair protein RecN</fullName>
    </recommendedName>
    <alternativeName>
        <fullName evidence="8 9">Recombination protein N</fullName>
    </alternativeName>
</protein>
<evidence type="ECO:0000313" key="12">
    <source>
        <dbReference type="Proteomes" id="UP001466331"/>
    </source>
</evidence>
<evidence type="ECO:0000256" key="1">
    <source>
        <dbReference type="ARBA" id="ARBA00003618"/>
    </source>
</evidence>
<keyword evidence="12" id="KW-1185">Reference proteome</keyword>
<evidence type="ECO:0000256" key="6">
    <source>
        <dbReference type="ARBA" id="ARBA00022840"/>
    </source>
</evidence>
<keyword evidence="6" id="KW-0067">ATP-binding</keyword>
<dbReference type="SMART" id="SM00382">
    <property type="entry name" value="AAA"/>
    <property type="match status" value="1"/>
</dbReference>
<comment type="function">
    <text evidence="1 9">May be involved in recombinational repair of damaged DNA.</text>
</comment>
<evidence type="ECO:0000256" key="3">
    <source>
        <dbReference type="ARBA" id="ARBA00021315"/>
    </source>
</evidence>
<dbReference type="PIRSF" id="PIRSF003128">
    <property type="entry name" value="RecN"/>
    <property type="match status" value="1"/>
</dbReference>
<name>A0ABU9UE19_9SPIR</name>
<keyword evidence="7 9" id="KW-0234">DNA repair</keyword>
<feature type="domain" description="AAA+ ATPase" evidence="10">
    <location>
        <begin position="21"/>
        <end position="515"/>
    </location>
</feature>
<dbReference type="SUPFAM" id="SSF52540">
    <property type="entry name" value="P-loop containing nucleoside triphosphate hydrolases"/>
    <property type="match status" value="1"/>
</dbReference>
<keyword evidence="5 9" id="KW-0227">DNA damage</keyword>
<dbReference type="EMBL" id="JBCHKQ010000004">
    <property type="protein sequence ID" value="MEM5948691.1"/>
    <property type="molecule type" value="Genomic_DNA"/>
</dbReference>
<dbReference type="InterPro" id="IPR027417">
    <property type="entry name" value="P-loop_NTPase"/>
</dbReference>
<dbReference type="Pfam" id="PF02463">
    <property type="entry name" value="SMC_N"/>
    <property type="match status" value="1"/>
</dbReference>
<sequence length="565" mass="62585">MLEQLSIRNYAIIDELVVDFFPGFTVITGETGAGKSVFIGALSVLVGERVASDVIRSGADFAEVSAVFNVANNNDALLWLSGRDIAFEDGLVIVRRVIKKTGRSSAFISGVSVSASDLAEFTSFLVDIHGQHEHQSLFKPDSQRRYLDSFAGLDDELARYSSLFNDFVSTKNRLDELVARGDNLEKERELLEFSVKEIEGASLVEGEDEELDRELAVLSNMEKIFSDLSDFFYLAGDDGHGVLPGLKRMLRLLDSVAGFDSSIKELYSRLESAFYEVEDVVEQLSSYRDGLSFSPERLEQCSERIAQIQKLKRKYGDSIPEILSYLENAQKRLEEVVSYDDDIMQLEKKVSELRRGVFEMAKQISALRNAAASDSSAKIEDIVKTLGMTKARFKIDVSPRISEKGVPLCNPSGMDTVEFLIAPNAGEDFKPLRKIASGGELSRVMLAIKTLMAKADSISTIIFDEVDTGIGGEVAIAVGKHLSELAKDKQVFCITHIASIASRADRHLFVSKRVESNATYTDISYIKKEEREKEIARMLSGDSENPVSLEHARALLERYQGVKGG</sequence>
<evidence type="ECO:0000256" key="8">
    <source>
        <dbReference type="ARBA" id="ARBA00033408"/>
    </source>
</evidence>
<evidence type="ECO:0000256" key="7">
    <source>
        <dbReference type="ARBA" id="ARBA00023204"/>
    </source>
</evidence>
<gene>
    <name evidence="11" type="primary">recN</name>
    <name evidence="11" type="ORF">WKV44_09060</name>
</gene>
<organism evidence="11 12">
    <name type="scientific">Rarispira pelagica</name>
    <dbReference type="NCBI Taxonomy" id="3141764"/>
    <lineage>
        <taxon>Bacteria</taxon>
        <taxon>Pseudomonadati</taxon>
        <taxon>Spirochaetota</taxon>
        <taxon>Spirochaetia</taxon>
        <taxon>Winmispirales</taxon>
        <taxon>Winmispiraceae</taxon>
        <taxon>Rarispira</taxon>
    </lineage>
</organism>
<dbReference type="PANTHER" id="PTHR11059:SF0">
    <property type="entry name" value="DNA REPAIR PROTEIN RECN"/>
    <property type="match status" value="1"/>
</dbReference>
<dbReference type="InterPro" id="IPR003395">
    <property type="entry name" value="RecF/RecN/SMC_N"/>
</dbReference>
<comment type="caution">
    <text evidence="11">The sequence shown here is derived from an EMBL/GenBank/DDBJ whole genome shotgun (WGS) entry which is preliminary data.</text>
</comment>
<dbReference type="NCBIfam" id="TIGR00634">
    <property type="entry name" value="recN"/>
    <property type="match status" value="1"/>
</dbReference>
<dbReference type="InterPro" id="IPR003593">
    <property type="entry name" value="AAA+_ATPase"/>
</dbReference>